<evidence type="ECO:0000256" key="1">
    <source>
        <dbReference type="SAM" id="MobiDB-lite"/>
    </source>
</evidence>
<evidence type="ECO:0000313" key="3">
    <source>
        <dbReference type="Proteomes" id="UP001218218"/>
    </source>
</evidence>
<dbReference type="EMBL" id="JARIHO010000043">
    <property type="protein sequence ID" value="KAJ7325944.1"/>
    <property type="molecule type" value="Genomic_DNA"/>
</dbReference>
<dbReference type="AlphaFoldDB" id="A0AAD7EJ52"/>
<keyword evidence="3" id="KW-1185">Reference proteome</keyword>
<protein>
    <submittedName>
        <fullName evidence="2">Uncharacterized protein</fullName>
    </submittedName>
</protein>
<organism evidence="2 3">
    <name type="scientific">Mycena albidolilacea</name>
    <dbReference type="NCBI Taxonomy" id="1033008"/>
    <lineage>
        <taxon>Eukaryota</taxon>
        <taxon>Fungi</taxon>
        <taxon>Dikarya</taxon>
        <taxon>Basidiomycota</taxon>
        <taxon>Agaricomycotina</taxon>
        <taxon>Agaricomycetes</taxon>
        <taxon>Agaricomycetidae</taxon>
        <taxon>Agaricales</taxon>
        <taxon>Marasmiineae</taxon>
        <taxon>Mycenaceae</taxon>
        <taxon>Mycena</taxon>
    </lineage>
</organism>
<gene>
    <name evidence="2" type="ORF">DFH08DRAFT_1028007</name>
</gene>
<feature type="region of interest" description="Disordered" evidence="1">
    <location>
        <begin position="205"/>
        <end position="225"/>
    </location>
</feature>
<comment type="caution">
    <text evidence="2">The sequence shown here is derived from an EMBL/GenBank/DDBJ whole genome shotgun (WGS) entry which is preliminary data.</text>
</comment>
<name>A0AAD7EJ52_9AGAR</name>
<sequence length="943" mass="104993">MGRKRSAKQLEVLSAAHSARHPHGKENIVLTVASPPRSATCTQVYFSTLRDRIEQQSKEIQSLMVSNTQLQSENSTLQAQLDVSDKNILTLETQHMLTLEKLSNAQDDLRDAYNTIDEQVTAIKHLQQRISHLMHDKSVLVTKISALKQDVVEAVLRADAEEELSASKSLHISRLLSNIAHLEDTIPSNRRKHAELTKSLRATQMRETQAKTSLEKARETIHSRSKWSGMKGRMYSSQYRSLVLAFTRAGCAQARLGPLLSRVAKVFNVNIKHTMSRRTVGCIVTEAGIKVTLQLGHELARTKAICLSSDGTSHRNIKCKARHLTYATPTYTVNPNEPQTAFRTRLVDVDHALDHTAQSQYEGWEIASRKIAETYQNSPLSCRDALDGLSYDADDMWRRMVAHNADHAKDVRASAGKCVDKKQLVAEMDLGREKIAAMTDEEAKDVLWKVVEEMCDDPAGLDPNSLPEDVRAEALQSLAKELGSAHFENLPEPQQHLLTRCVIAGCCEHKDPNCSAYGVKGMEGAWVPLGLTPPVLLANKDNAATISLSNGADSEGVERAINASARGGHKLDLHRHFFTKVKFDVTGEQSTVKFPDTSNNRFRTHLTGAAELVAYHSAYLDFFHIIRDSKQTPGLNHSEQNAYNGLNDLATMTECCVMTLYKYAVSDPYVAAIRASGVNHLDLGPLHERVVAHIEKLIAKPDLLLNPTASCEDATLDGRPFWDQFTVDSVHFMSSRLPHLEPILIAFLKGTIPAWKRFSAEFDHDGLIHSLTPSEKLLMFIPPTNDANESLLGGWRVHARTRSASTVAHFSASEAYHRNNTEAFADAKLDTEEDTLYIMCLARVEDASGAMRKFCDELLEFKQKAAEESRAKQKSKADDAVARISELKAIPIVLDPPKLTKLTKAALRKQLDIRRELLKESVIAKMKLGDMKNKPEMLKEILA</sequence>
<reference evidence="2" key="1">
    <citation type="submission" date="2023-03" db="EMBL/GenBank/DDBJ databases">
        <title>Massive genome expansion in bonnet fungi (Mycena s.s.) driven by repeated elements and novel gene families across ecological guilds.</title>
        <authorList>
            <consortium name="Lawrence Berkeley National Laboratory"/>
            <person name="Harder C.B."/>
            <person name="Miyauchi S."/>
            <person name="Viragh M."/>
            <person name="Kuo A."/>
            <person name="Thoen E."/>
            <person name="Andreopoulos B."/>
            <person name="Lu D."/>
            <person name="Skrede I."/>
            <person name="Drula E."/>
            <person name="Henrissat B."/>
            <person name="Morin E."/>
            <person name="Kohler A."/>
            <person name="Barry K."/>
            <person name="LaButti K."/>
            <person name="Morin E."/>
            <person name="Salamov A."/>
            <person name="Lipzen A."/>
            <person name="Mereny Z."/>
            <person name="Hegedus B."/>
            <person name="Baldrian P."/>
            <person name="Stursova M."/>
            <person name="Weitz H."/>
            <person name="Taylor A."/>
            <person name="Grigoriev I.V."/>
            <person name="Nagy L.G."/>
            <person name="Martin F."/>
            <person name="Kauserud H."/>
        </authorList>
    </citation>
    <scope>NUCLEOTIDE SEQUENCE</scope>
    <source>
        <strain evidence="2">CBHHK002</strain>
    </source>
</reference>
<proteinExistence type="predicted"/>
<feature type="compositionally biased region" description="Basic and acidic residues" evidence="1">
    <location>
        <begin position="213"/>
        <end position="222"/>
    </location>
</feature>
<evidence type="ECO:0000313" key="2">
    <source>
        <dbReference type="EMBL" id="KAJ7325944.1"/>
    </source>
</evidence>
<dbReference type="Proteomes" id="UP001218218">
    <property type="component" value="Unassembled WGS sequence"/>
</dbReference>
<accession>A0AAD7EJ52</accession>